<dbReference type="SUPFAM" id="SSF50341">
    <property type="entry name" value="CheW-like"/>
    <property type="match status" value="1"/>
</dbReference>
<dbReference type="EMBL" id="BMIR01000012">
    <property type="protein sequence ID" value="GGE46354.1"/>
    <property type="molecule type" value="Genomic_DNA"/>
</dbReference>
<dbReference type="InterPro" id="IPR039315">
    <property type="entry name" value="CheW"/>
</dbReference>
<dbReference type="InterPro" id="IPR036061">
    <property type="entry name" value="CheW-like_dom_sf"/>
</dbReference>
<reference evidence="2" key="2">
    <citation type="submission" date="2020-09" db="EMBL/GenBank/DDBJ databases">
        <authorList>
            <person name="Sun Q."/>
            <person name="Zhou Y."/>
        </authorList>
    </citation>
    <scope>NUCLEOTIDE SEQUENCE</scope>
    <source>
        <strain evidence="2">CGMCC 1.15371</strain>
    </source>
</reference>
<dbReference type="RefSeq" id="WP_188694831.1">
    <property type="nucleotide sequence ID" value="NZ_BMIR01000012.1"/>
</dbReference>
<organism evidence="2 3">
    <name type="scientific">Pullulanibacillus camelliae</name>
    <dbReference type="NCBI Taxonomy" id="1707096"/>
    <lineage>
        <taxon>Bacteria</taxon>
        <taxon>Bacillati</taxon>
        <taxon>Bacillota</taxon>
        <taxon>Bacilli</taxon>
        <taxon>Bacillales</taxon>
        <taxon>Sporolactobacillaceae</taxon>
        <taxon>Pullulanibacillus</taxon>
    </lineage>
</organism>
<dbReference type="InterPro" id="IPR002545">
    <property type="entry name" value="CheW-lke_dom"/>
</dbReference>
<dbReference type="Proteomes" id="UP000628775">
    <property type="component" value="Unassembled WGS sequence"/>
</dbReference>
<evidence type="ECO:0000313" key="3">
    <source>
        <dbReference type="Proteomes" id="UP000628775"/>
    </source>
</evidence>
<dbReference type="AlphaFoldDB" id="A0A8J2YJ13"/>
<dbReference type="PROSITE" id="PS50851">
    <property type="entry name" value="CHEW"/>
    <property type="match status" value="1"/>
</dbReference>
<dbReference type="SMART" id="SM00260">
    <property type="entry name" value="CheW"/>
    <property type="match status" value="1"/>
</dbReference>
<dbReference type="GO" id="GO:0006935">
    <property type="term" value="P:chemotaxis"/>
    <property type="evidence" value="ECO:0007669"/>
    <property type="project" value="InterPro"/>
</dbReference>
<gene>
    <name evidence="2" type="primary">cheW</name>
    <name evidence="2" type="ORF">GCM10011391_26450</name>
</gene>
<dbReference type="Pfam" id="PF01584">
    <property type="entry name" value="CheW"/>
    <property type="match status" value="1"/>
</dbReference>
<comment type="caution">
    <text evidence="2">The sequence shown here is derived from an EMBL/GenBank/DDBJ whole genome shotgun (WGS) entry which is preliminary data.</text>
</comment>
<name>A0A8J2YJ13_9BACL</name>
<protein>
    <submittedName>
        <fullName evidence="2">Chemotaxis protein CheW</fullName>
    </submittedName>
</protein>
<proteinExistence type="predicted"/>
<keyword evidence="3" id="KW-1185">Reference proteome</keyword>
<dbReference type="PANTHER" id="PTHR22617:SF23">
    <property type="entry name" value="CHEMOTAXIS PROTEIN CHEW"/>
    <property type="match status" value="1"/>
</dbReference>
<evidence type="ECO:0000313" key="2">
    <source>
        <dbReference type="EMBL" id="GGE46354.1"/>
    </source>
</evidence>
<dbReference type="Gene3D" id="2.30.30.40">
    <property type="entry name" value="SH3 Domains"/>
    <property type="match status" value="1"/>
</dbReference>
<dbReference type="PANTHER" id="PTHR22617">
    <property type="entry name" value="CHEMOTAXIS SENSOR HISTIDINE KINASE-RELATED"/>
    <property type="match status" value="1"/>
</dbReference>
<dbReference type="GO" id="GO:0005829">
    <property type="term" value="C:cytosol"/>
    <property type="evidence" value="ECO:0007669"/>
    <property type="project" value="TreeGrafter"/>
</dbReference>
<dbReference type="Gene3D" id="2.40.50.180">
    <property type="entry name" value="CheA-289, Domain 4"/>
    <property type="match status" value="1"/>
</dbReference>
<evidence type="ECO:0000259" key="1">
    <source>
        <dbReference type="PROSITE" id="PS50851"/>
    </source>
</evidence>
<feature type="domain" description="CheW-like" evidence="1">
    <location>
        <begin position="4"/>
        <end position="144"/>
    </location>
</feature>
<reference evidence="2" key="1">
    <citation type="journal article" date="2014" name="Int. J. Syst. Evol. Microbiol.">
        <title>Complete genome sequence of Corynebacterium casei LMG S-19264T (=DSM 44701T), isolated from a smear-ripened cheese.</title>
        <authorList>
            <consortium name="US DOE Joint Genome Institute (JGI-PGF)"/>
            <person name="Walter F."/>
            <person name="Albersmeier A."/>
            <person name="Kalinowski J."/>
            <person name="Ruckert C."/>
        </authorList>
    </citation>
    <scope>NUCLEOTIDE SEQUENCE</scope>
    <source>
        <strain evidence="2">CGMCC 1.15371</strain>
    </source>
</reference>
<accession>A0A8J2YJ13</accession>
<sequence>MAEVNKYMVFSLKNEVYGAPVEQVISVEKPMNITRVPNTAPFIKGVINLRGMILPVIDLLSKFDIGTSDITESTRLAIVQSEDIRVALLIDTAKDVLDITQDDVDPVPEVAGGIHAKYLNGVAKLEEGLMILLNLDKILDPNDIEIIKQLEV</sequence>
<dbReference type="GO" id="GO:0007165">
    <property type="term" value="P:signal transduction"/>
    <property type="evidence" value="ECO:0007669"/>
    <property type="project" value="InterPro"/>
</dbReference>